<feature type="region of interest" description="Disordered" evidence="1">
    <location>
        <begin position="1"/>
        <end position="22"/>
    </location>
</feature>
<dbReference type="Gene3D" id="3.40.630.40">
    <property type="entry name" value="Zn-dependent exopeptidases"/>
    <property type="match status" value="1"/>
</dbReference>
<dbReference type="SUPFAM" id="SSF53187">
    <property type="entry name" value="Zn-dependent exopeptidases"/>
    <property type="match status" value="1"/>
</dbReference>
<name>A0ABW5BE16_9PROT</name>
<accession>A0ABW5BE16</accession>
<gene>
    <name evidence="2" type="ORF">ACFSKO_01195</name>
</gene>
<keyword evidence="3" id="KW-1185">Reference proteome</keyword>
<protein>
    <submittedName>
        <fullName evidence="2">N-formylglutamate amidohydrolase</fullName>
    </submittedName>
</protein>
<dbReference type="EMBL" id="JBHUII010000001">
    <property type="protein sequence ID" value="MFD2204203.1"/>
    <property type="molecule type" value="Genomic_DNA"/>
</dbReference>
<evidence type="ECO:0000256" key="1">
    <source>
        <dbReference type="SAM" id="MobiDB-lite"/>
    </source>
</evidence>
<evidence type="ECO:0000313" key="3">
    <source>
        <dbReference type="Proteomes" id="UP001597294"/>
    </source>
</evidence>
<comment type="caution">
    <text evidence="2">The sequence shown here is derived from an EMBL/GenBank/DDBJ whole genome shotgun (WGS) entry which is preliminary data.</text>
</comment>
<dbReference type="RefSeq" id="WP_380247536.1">
    <property type="nucleotide sequence ID" value="NZ_JBHUII010000001.1"/>
</dbReference>
<dbReference type="Pfam" id="PF05013">
    <property type="entry name" value="FGase"/>
    <property type="match status" value="1"/>
</dbReference>
<dbReference type="InterPro" id="IPR007709">
    <property type="entry name" value="N-FG_amidohydro"/>
</dbReference>
<organism evidence="2 3">
    <name type="scientific">Kiloniella antarctica</name>
    <dbReference type="NCBI Taxonomy" id="1550907"/>
    <lineage>
        <taxon>Bacteria</taxon>
        <taxon>Pseudomonadati</taxon>
        <taxon>Pseudomonadota</taxon>
        <taxon>Alphaproteobacteria</taxon>
        <taxon>Rhodospirillales</taxon>
        <taxon>Kiloniellaceae</taxon>
        <taxon>Kiloniella</taxon>
    </lineage>
</organism>
<proteinExistence type="predicted"/>
<evidence type="ECO:0000313" key="2">
    <source>
        <dbReference type="EMBL" id="MFD2204203.1"/>
    </source>
</evidence>
<sequence>MTFDMNEMGNKQPTLPTPTTTDLGIGVVNETESYRLHLPQEQTLPVVLSSPHSGNNYPTSFIEGSRLDSHNLRRSEDSFVDELFQNAPKLGAPLLCALFPRAFVDANREPFELDPHMFEDELPSYVNTNSPRVAVGLGTIARNVTSDTLIYKDKLTFAEAKERIEKFYWPYHQVLRQLVDTTKRKFGFCILIDCHSMPILSTQATKNNPRPAKVDFVLGDRFGKSSSSIIGKTVESILKAKDYRVLNNTPYPGGFITQHYGEPSLGINCLQIEISRHLYMNEEAIERRPEIDDIRSLMEQIVLKVGTIDVNSLDY</sequence>
<dbReference type="Proteomes" id="UP001597294">
    <property type="component" value="Unassembled WGS sequence"/>
</dbReference>
<reference evidence="3" key="1">
    <citation type="journal article" date="2019" name="Int. J. Syst. Evol. Microbiol.">
        <title>The Global Catalogue of Microorganisms (GCM) 10K type strain sequencing project: providing services to taxonomists for standard genome sequencing and annotation.</title>
        <authorList>
            <consortium name="The Broad Institute Genomics Platform"/>
            <consortium name="The Broad Institute Genome Sequencing Center for Infectious Disease"/>
            <person name="Wu L."/>
            <person name="Ma J."/>
        </authorList>
    </citation>
    <scope>NUCLEOTIDE SEQUENCE [LARGE SCALE GENOMIC DNA]</scope>
    <source>
        <strain evidence="3">CGMCC 4.7192</strain>
    </source>
</reference>